<keyword evidence="1" id="KW-0472">Membrane</keyword>
<organism evidence="2 3">
    <name type="scientific">Microbacterium pullorum</name>
    <dbReference type="NCBI Taxonomy" id="2762236"/>
    <lineage>
        <taxon>Bacteria</taxon>
        <taxon>Bacillati</taxon>
        <taxon>Actinomycetota</taxon>
        <taxon>Actinomycetes</taxon>
        <taxon>Micrococcales</taxon>
        <taxon>Microbacteriaceae</taxon>
        <taxon>Microbacterium</taxon>
    </lineage>
</organism>
<name>A0ABR8S4C7_9MICO</name>
<feature type="transmembrane region" description="Helical" evidence="1">
    <location>
        <begin position="162"/>
        <end position="181"/>
    </location>
</feature>
<protein>
    <submittedName>
        <fullName evidence="2">DUF4184 family protein</fullName>
    </submittedName>
</protein>
<reference evidence="2 3" key="1">
    <citation type="submission" date="2020-08" db="EMBL/GenBank/DDBJ databases">
        <title>A Genomic Blueprint of the Chicken Gut Microbiome.</title>
        <authorList>
            <person name="Gilroy R."/>
            <person name="Ravi A."/>
            <person name="Getino M."/>
            <person name="Pursley I."/>
            <person name="Horton D.L."/>
            <person name="Alikhan N.-F."/>
            <person name="Baker D."/>
            <person name="Gharbi K."/>
            <person name="Hall N."/>
            <person name="Watson M."/>
            <person name="Adriaenssens E.M."/>
            <person name="Foster-Nyarko E."/>
            <person name="Jarju S."/>
            <person name="Secka A."/>
            <person name="Antonio M."/>
            <person name="Oren A."/>
            <person name="Chaudhuri R."/>
            <person name="La Ragione R.M."/>
            <person name="Hildebrand F."/>
            <person name="Pallen M.J."/>
        </authorList>
    </citation>
    <scope>NUCLEOTIDE SEQUENCE [LARGE SCALE GENOMIC DNA]</scope>
    <source>
        <strain evidence="2 3">Sa4CUA7</strain>
    </source>
</reference>
<keyword evidence="3" id="KW-1185">Reference proteome</keyword>
<keyword evidence="1" id="KW-0812">Transmembrane</keyword>
<evidence type="ECO:0000313" key="2">
    <source>
        <dbReference type="EMBL" id="MBD7958295.1"/>
    </source>
</evidence>
<dbReference type="Pfam" id="PF13803">
    <property type="entry name" value="DUF4184"/>
    <property type="match status" value="1"/>
</dbReference>
<accession>A0ABR8S4C7</accession>
<evidence type="ECO:0000256" key="1">
    <source>
        <dbReference type="SAM" id="Phobius"/>
    </source>
</evidence>
<comment type="caution">
    <text evidence="2">The sequence shown here is derived from an EMBL/GenBank/DDBJ whole genome shotgun (WGS) entry which is preliminary data.</text>
</comment>
<sequence length="282" mass="30239">MPFTPSHAVVALPFIRTPLVPAAVAVGAMTPDLPLFVRGTGITYATTHSWSGLVVTVVVAFVLLLAWRCLLRPAVRELSPTWLAARLPLEWDMPAREAVLDTVGADSRHPRGRGYPLLLVVSLLIGVVSHIVWDAFTHEGRWGLAMIPALDEPWGPLLGFKWMQYASGVVGLVVIAIWAALWLGRRAERSAVARVLPPVARVAWWVSLPVVLAVAWAIGLAAYGPLDADFGVAHLAYRVLPPACAVWGAGTAVLAVIVQVARGRRARRRGTEAPASTSAQGC</sequence>
<proteinExistence type="predicted"/>
<feature type="transmembrane region" description="Helical" evidence="1">
    <location>
        <begin position="115"/>
        <end position="133"/>
    </location>
</feature>
<dbReference type="Proteomes" id="UP000648352">
    <property type="component" value="Unassembled WGS sequence"/>
</dbReference>
<feature type="transmembrane region" description="Helical" evidence="1">
    <location>
        <begin position="51"/>
        <end position="71"/>
    </location>
</feature>
<dbReference type="RefSeq" id="WP_191719498.1">
    <property type="nucleotide sequence ID" value="NZ_JACSQP010000007.1"/>
</dbReference>
<gene>
    <name evidence="2" type="ORF">H9651_11640</name>
</gene>
<feature type="transmembrane region" description="Helical" evidence="1">
    <location>
        <begin position="235"/>
        <end position="258"/>
    </location>
</feature>
<feature type="transmembrane region" description="Helical" evidence="1">
    <location>
        <begin position="202"/>
        <end position="223"/>
    </location>
</feature>
<dbReference type="InterPro" id="IPR025238">
    <property type="entry name" value="DUF4184"/>
</dbReference>
<dbReference type="EMBL" id="JACSQP010000007">
    <property type="protein sequence ID" value="MBD7958295.1"/>
    <property type="molecule type" value="Genomic_DNA"/>
</dbReference>
<keyword evidence="1" id="KW-1133">Transmembrane helix</keyword>
<evidence type="ECO:0000313" key="3">
    <source>
        <dbReference type="Proteomes" id="UP000648352"/>
    </source>
</evidence>